<evidence type="ECO:0000256" key="1">
    <source>
        <dbReference type="ARBA" id="ARBA00004141"/>
    </source>
</evidence>
<dbReference type="PANTHER" id="PTHR24089">
    <property type="entry name" value="SOLUTE CARRIER FAMILY 25"/>
    <property type="match status" value="1"/>
</dbReference>
<dbReference type="InterPro" id="IPR023395">
    <property type="entry name" value="MCP_dom_sf"/>
</dbReference>
<dbReference type="InterPro" id="IPR018108">
    <property type="entry name" value="MCP_transmembrane"/>
</dbReference>
<dbReference type="GO" id="GO:0016020">
    <property type="term" value="C:membrane"/>
    <property type="evidence" value="ECO:0007669"/>
    <property type="project" value="UniProtKB-SubCell"/>
</dbReference>
<organism evidence="6">
    <name type="scientific">viral metagenome</name>
    <dbReference type="NCBI Taxonomy" id="1070528"/>
    <lineage>
        <taxon>unclassified sequences</taxon>
        <taxon>metagenomes</taxon>
        <taxon>organismal metagenomes</taxon>
    </lineage>
</organism>
<evidence type="ECO:0000256" key="5">
    <source>
        <dbReference type="ARBA" id="ARBA00023136"/>
    </source>
</evidence>
<dbReference type="Pfam" id="PF00153">
    <property type="entry name" value="Mito_carr"/>
    <property type="match status" value="3"/>
</dbReference>
<keyword evidence="4" id="KW-0677">Repeat</keyword>
<keyword evidence="3" id="KW-0812">Transmembrane</keyword>
<evidence type="ECO:0008006" key="7">
    <source>
        <dbReference type="Google" id="ProtNLM"/>
    </source>
</evidence>
<sequence>MITDLLIGGIGGIVSRSIVAPIELNRLQRQNRFIPNSTLSDVYKKEGFRHFWKGNGTNCIRVFPQLSINYAVFRKTKKHSEKYIQNQNILNFSCGCVSGFTSMMITYPLETTRTYLSLQTNKNKYKGVIDALRKIPPRQLYQGCKMSMYGFGGFSGIQYTSYYYINRIIKDTSFDSKLFAGAFAGNFSISITYPTDLVRRRLQLQGFDKTVPKYNGIFDCCRKIFKNEGIKGFYRGLSATYVKTGPAVAIQFWTIENLNKYFKNQDI</sequence>
<reference evidence="6" key="1">
    <citation type="journal article" date="2020" name="Nature">
        <title>Giant virus diversity and host interactions through global metagenomics.</title>
        <authorList>
            <person name="Schulz F."/>
            <person name="Roux S."/>
            <person name="Paez-Espino D."/>
            <person name="Jungbluth S."/>
            <person name="Walsh D.A."/>
            <person name="Denef V.J."/>
            <person name="McMahon K.D."/>
            <person name="Konstantinidis K.T."/>
            <person name="Eloe-Fadrosh E.A."/>
            <person name="Kyrpides N.C."/>
            <person name="Woyke T."/>
        </authorList>
    </citation>
    <scope>NUCLEOTIDE SEQUENCE</scope>
    <source>
        <strain evidence="6">GVMAG-S-1102244-55</strain>
    </source>
</reference>
<evidence type="ECO:0000313" key="6">
    <source>
        <dbReference type="EMBL" id="QHU15002.1"/>
    </source>
</evidence>
<dbReference type="Gene3D" id="1.50.40.10">
    <property type="entry name" value="Mitochondrial carrier domain"/>
    <property type="match status" value="1"/>
</dbReference>
<evidence type="ECO:0000256" key="2">
    <source>
        <dbReference type="ARBA" id="ARBA00022448"/>
    </source>
</evidence>
<dbReference type="EMBL" id="MN740848">
    <property type="protein sequence ID" value="QHU15002.1"/>
    <property type="molecule type" value="Genomic_DNA"/>
</dbReference>
<protein>
    <recommendedName>
        <fullName evidence="7">Mitochondrial carrier protein</fullName>
    </recommendedName>
</protein>
<dbReference type="PRINTS" id="PR00926">
    <property type="entry name" value="MITOCARRIER"/>
</dbReference>
<evidence type="ECO:0000256" key="3">
    <source>
        <dbReference type="ARBA" id="ARBA00022692"/>
    </source>
</evidence>
<name>A0A6C0KAD1_9ZZZZ</name>
<keyword evidence="2" id="KW-0813">Transport</keyword>
<accession>A0A6C0KAD1</accession>
<evidence type="ECO:0000256" key="4">
    <source>
        <dbReference type="ARBA" id="ARBA00022737"/>
    </source>
</evidence>
<dbReference type="InterPro" id="IPR002067">
    <property type="entry name" value="MCP"/>
</dbReference>
<dbReference type="PROSITE" id="PS50920">
    <property type="entry name" value="SOLCAR"/>
    <property type="match status" value="3"/>
</dbReference>
<dbReference type="AlphaFoldDB" id="A0A6C0KAD1"/>
<proteinExistence type="predicted"/>
<comment type="subcellular location">
    <subcellularLocation>
        <location evidence="1">Membrane</location>
        <topology evidence="1">Multi-pass membrane protein</topology>
    </subcellularLocation>
</comment>
<dbReference type="GO" id="GO:0055085">
    <property type="term" value="P:transmembrane transport"/>
    <property type="evidence" value="ECO:0007669"/>
    <property type="project" value="InterPro"/>
</dbReference>
<keyword evidence="5" id="KW-0472">Membrane</keyword>
<dbReference type="SUPFAM" id="SSF103506">
    <property type="entry name" value="Mitochondrial carrier"/>
    <property type="match status" value="1"/>
</dbReference>